<dbReference type="Proteomes" id="UP000037023">
    <property type="component" value="Unassembled WGS sequence"/>
</dbReference>
<accession>A0A0L8LEQ2</accession>
<evidence type="ECO:0000313" key="1">
    <source>
        <dbReference type="EMBL" id="KOG36607.1"/>
    </source>
</evidence>
<organism evidence="1 2">
    <name type="scientific">Streptomyces viridochromogenes</name>
    <dbReference type="NCBI Taxonomy" id="1938"/>
    <lineage>
        <taxon>Bacteria</taxon>
        <taxon>Bacillati</taxon>
        <taxon>Actinomycetota</taxon>
        <taxon>Actinomycetes</taxon>
        <taxon>Kitasatosporales</taxon>
        <taxon>Streptomycetaceae</taxon>
        <taxon>Streptomyces</taxon>
    </lineage>
</organism>
<dbReference type="AlphaFoldDB" id="A0A0L8LEQ2"/>
<name>A0A0L8LEQ2_STRVR</name>
<reference evidence="1 2" key="1">
    <citation type="submission" date="2015-06" db="EMBL/GenBank/DDBJ databases">
        <authorList>
            <person name="Hoefler B.C."/>
            <person name="Straight P.D."/>
        </authorList>
    </citation>
    <scope>NUCLEOTIDE SEQUENCE [LARGE SCALE GENOMIC DNA]</scope>
    <source>
        <strain evidence="1 2">NRRL 3427</strain>
    </source>
</reference>
<dbReference type="OrthoDB" id="4332469at2"/>
<dbReference type="PATRIC" id="fig|1938.6.peg.288"/>
<evidence type="ECO:0000313" key="2">
    <source>
        <dbReference type="Proteomes" id="UP000037023"/>
    </source>
</evidence>
<dbReference type="EMBL" id="LGUP01000002">
    <property type="protein sequence ID" value="KOG36607.1"/>
    <property type="molecule type" value="Genomic_DNA"/>
</dbReference>
<comment type="caution">
    <text evidence="1">The sequence shown here is derived from an EMBL/GenBank/DDBJ whole genome shotgun (WGS) entry which is preliminary data.</text>
</comment>
<dbReference type="RefSeq" id="WP_033202341.1">
    <property type="nucleotide sequence ID" value="NZ_LGUP01000002.1"/>
</dbReference>
<proteinExistence type="predicted"/>
<sequence>MSDNEIHVIPADGQSAEEVAKIFTAIAAEQGLEGDVHVDGEEVIVPRTLTVSTGSLSTFPPSTDRYALDEPVRLSGSPTGEPGPDFYIDILGK</sequence>
<protein>
    <submittedName>
        <fullName evidence="1">Uncharacterized protein</fullName>
    </submittedName>
</protein>
<gene>
    <name evidence="1" type="ORF">ADK34_01360</name>
</gene>